<dbReference type="InterPro" id="IPR005495">
    <property type="entry name" value="LptG/LptF_permease"/>
</dbReference>
<keyword evidence="5 6" id="KW-0472">Membrane</keyword>
<feature type="transmembrane region" description="Helical" evidence="6">
    <location>
        <begin position="12"/>
        <end position="30"/>
    </location>
</feature>
<reference evidence="7 8" key="1">
    <citation type="submission" date="2019-02" db="EMBL/GenBank/DDBJ databases">
        <title>Deep-cultivation of Planctomycetes and their phenomic and genomic characterization uncovers novel biology.</title>
        <authorList>
            <person name="Wiegand S."/>
            <person name="Jogler M."/>
            <person name="Boedeker C."/>
            <person name="Pinto D."/>
            <person name="Vollmers J."/>
            <person name="Rivas-Marin E."/>
            <person name="Kohn T."/>
            <person name="Peeters S.H."/>
            <person name="Heuer A."/>
            <person name="Rast P."/>
            <person name="Oberbeckmann S."/>
            <person name="Bunk B."/>
            <person name="Jeske O."/>
            <person name="Meyerdierks A."/>
            <person name="Storesund J.E."/>
            <person name="Kallscheuer N."/>
            <person name="Luecker S."/>
            <person name="Lage O.M."/>
            <person name="Pohl T."/>
            <person name="Merkel B.J."/>
            <person name="Hornburger P."/>
            <person name="Mueller R.-W."/>
            <person name="Bruemmer F."/>
            <person name="Labrenz M."/>
            <person name="Spormann A.M."/>
            <person name="Op Den Camp H."/>
            <person name="Overmann J."/>
            <person name="Amann R."/>
            <person name="Jetten M.S.M."/>
            <person name="Mascher T."/>
            <person name="Medema M.H."/>
            <person name="Devos D.P."/>
            <person name="Kaster A.-K."/>
            <person name="Ovreas L."/>
            <person name="Rohde M."/>
            <person name="Galperin M.Y."/>
            <person name="Jogler C."/>
        </authorList>
    </citation>
    <scope>NUCLEOTIDE SEQUENCE [LARGE SCALE GENOMIC DNA]</scope>
    <source>
        <strain evidence="7 8">Pla111</strain>
    </source>
</reference>
<dbReference type="GO" id="GO:0043190">
    <property type="term" value="C:ATP-binding cassette (ABC) transporter complex"/>
    <property type="evidence" value="ECO:0007669"/>
    <property type="project" value="TreeGrafter"/>
</dbReference>
<keyword evidence="8" id="KW-1185">Reference proteome</keyword>
<proteinExistence type="predicted"/>
<dbReference type="Proteomes" id="UP000318995">
    <property type="component" value="Unassembled WGS sequence"/>
</dbReference>
<evidence type="ECO:0000256" key="2">
    <source>
        <dbReference type="ARBA" id="ARBA00022475"/>
    </source>
</evidence>
<organism evidence="7 8">
    <name type="scientific">Botrimarina hoheduenensis</name>
    <dbReference type="NCBI Taxonomy" id="2528000"/>
    <lineage>
        <taxon>Bacteria</taxon>
        <taxon>Pseudomonadati</taxon>
        <taxon>Planctomycetota</taxon>
        <taxon>Planctomycetia</taxon>
        <taxon>Pirellulales</taxon>
        <taxon>Lacipirellulaceae</taxon>
        <taxon>Botrimarina</taxon>
    </lineage>
</organism>
<dbReference type="Pfam" id="PF03739">
    <property type="entry name" value="LptF_LptG"/>
    <property type="match status" value="2"/>
</dbReference>
<protein>
    <submittedName>
        <fullName evidence="7">Putative permease YjgP/YjgQ family protein</fullName>
    </submittedName>
</protein>
<dbReference type="OrthoDB" id="262519at2"/>
<feature type="transmembrane region" description="Helical" evidence="6">
    <location>
        <begin position="103"/>
        <end position="121"/>
    </location>
</feature>
<dbReference type="AlphaFoldDB" id="A0A5C5VY70"/>
<feature type="transmembrane region" description="Helical" evidence="6">
    <location>
        <begin position="324"/>
        <end position="347"/>
    </location>
</feature>
<accession>A0A5C5VY70</accession>
<feature type="transmembrane region" description="Helical" evidence="6">
    <location>
        <begin position="359"/>
        <end position="377"/>
    </location>
</feature>
<evidence type="ECO:0000313" key="7">
    <source>
        <dbReference type="EMBL" id="TWT42681.1"/>
    </source>
</evidence>
<evidence type="ECO:0000256" key="4">
    <source>
        <dbReference type="ARBA" id="ARBA00022989"/>
    </source>
</evidence>
<keyword evidence="3 6" id="KW-0812">Transmembrane</keyword>
<evidence type="ECO:0000256" key="6">
    <source>
        <dbReference type="SAM" id="Phobius"/>
    </source>
</evidence>
<evidence type="ECO:0000313" key="8">
    <source>
        <dbReference type="Proteomes" id="UP000318995"/>
    </source>
</evidence>
<dbReference type="PANTHER" id="PTHR33529:SF2">
    <property type="entry name" value="LIPOPOLYSACCHARIDE EXPORT SYSTEM PERMEASE PROTEIN LPTG"/>
    <property type="match status" value="1"/>
</dbReference>
<keyword evidence="4 6" id="KW-1133">Transmembrane helix</keyword>
<evidence type="ECO:0000256" key="3">
    <source>
        <dbReference type="ARBA" id="ARBA00022692"/>
    </source>
</evidence>
<dbReference type="EMBL" id="SJPH01000006">
    <property type="protein sequence ID" value="TWT42681.1"/>
    <property type="molecule type" value="Genomic_DNA"/>
</dbReference>
<keyword evidence="2" id="KW-1003">Cell membrane</keyword>
<dbReference type="PANTHER" id="PTHR33529">
    <property type="entry name" value="SLR0882 PROTEIN-RELATED"/>
    <property type="match status" value="1"/>
</dbReference>
<gene>
    <name evidence="7" type="ORF">Pla111_26540</name>
</gene>
<comment type="subcellular location">
    <subcellularLocation>
        <location evidence="1">Cell membrane</location>
        <topology evidence="1">Multi-pass membrane protein</topology>
    </subcellularLocation>
</comment>
<dbReference type="RefSeq" id="WP_146574879.1">
    <property type="nucleotide sequence ID" value="NZ_SJPH01000006.1"/>
</dbReference>
<feature type="transmembrane region" description="Helical" evidence="6">
    <location>
        <begin position="64"/>
        <end position="83"/>
    </location>
</feature>
<evidence type="ECO:0000256" key="5">
    <source>
        <dbReference type="ARBA" id="ARBA00023136"/>
    </source>
</evidence>
<dbReference type="GO" id="GO:0015920">
    <property type="term" value="P:lipopolysaccharide transport"/>
    <property type="evidence" value="ECO:0007669"/>
    <property type="project" value="TreeGrafter"/>
</dbReference>
<sequence>MCTIDRYLLRQYVQIFLICFVSLAGLYMVIDAFGRLDDFSRAGGSFQDAFVAAAKYYGLQSLNFFNRTSGILAMIAAMFTVTWIQRHNELTALMAAGLPRLRVLRPVLLATAVVAVGAAAVREIVIPPLRHELSLDSKDLAGEQTVPLKPRYDIATGILIGGDYAVPARRVLLNPSFMLPPKLSAQYGRRVVGSEAAYIAREGERPPGYLVKGVTQPKGIALQASLRGENNEPLIVTPRDAAWLGKDEAFVVTGVSFELLSAGAQWRDLASTAEIARELASPSTELGPDVRVAVHARLVQPLADMTLLLLGLPLVVSRNAASPFLAIGLSVAVVAAFFLVTLGGQALGAGGWLQPSMAAWLPLLVFGPIAAAQFESLRQ</sequence>
<comment type="caution">
    <text evidence="7">The sequence shown here is derived from an EMBL/GenBank/DDBJ whole genome shotgun (WGS) entry which is preliminary data.</text>
</comment>
<evidence type="ECO:0000256" key="1">
    <source>
        <dbReference type="ARBA" id="ARBA00004651"/>
    </source>
</evidence>
<name>A0A5C5VY70_9BACT</name>